<protein>
    <recommendedName>
        <fullName evidence="3">PilZ domain-containing protein</fullName>
    </recommendedName>
</protein>
<dbReference type="SUPFAM" id="SSF141371">
    <property type="entry name" value="PilZ domain-like"/>
    <property type="match status" value="1"/>
</dbReference>
<dbReference type="EMBL" id="JAUSUZ010000001">
    <property type="protein sequence ID" value="MDQ0364648.1"/>
    <property type="molecule type" value="Genomic_DNA"/>
</dbReference>
<sequence>MADLQGWVNVPVRVEPGGEARVIAAGDRSLHLRRDTGAWTGLQPFDTVSLVRVTPLGRWWAAVRETDGTDLHLGLPRPTGADRRRYARQAVASTITVWWPGADQPATGNTTDMSVGGFSARLDREVPAGVNVAARISLGESPMTCIAATVDGRLGNARFAFTHLRPADRDMVAAITWTTGPDGAAVPSGPAWLWASAGSARVTFDATALGGAITGDDLKVHRGERVVLAIDDKLLLARVVSLAGGRPRLAWDD</sequence>
<evidence type="ECO:0008006" key="3">
    <source>
        <dbReference type="Google" id="ProtNLM"/>
    </source>
</evidence>
<comment type="caution">
    <text evidence="1">The sequence shown here is derived from an EMBL/GenBank/DDBJ whole genome shotgun (WGS) entry which is preliminary data.</text>
</comment>
<dbReference type="Proteomes" id="UP001240236">
    <property type="component" value="Unassembled WGS sequence"/>
</dbReference>
<accession>A0AAE3VUV3</accession>
<keyword evidence="2" id="KW-1185">Reference proteome</keyword>
<reference evidence="1 2" key="1">
    <citation type="submission" date="2023-07" db="EMBL/GenBank/DDBJ databases">
        <title>Sequencing the genomes of 1000 actinobacteria strains.</title>
        <authorList>
            <person name="Klenk H.-P."/>
        </authorList>
    </citation>
    <scope>NUCLEOTIDE SEQUENCE [LARGE SCALE GENOMIC DNA]</scope>
    <source>
        <strain evidence="1 2">DSM 44709</strain>
    </source>
</reference>
<gene>
    <name evidence="1" type="ORF">J2S42_001317</name>
</gene>
<dbReference type="RefSeq" id="WP_307236221.1">
    <property type="nucleotide sequence ID" value="NZ_JAUSUZ010000001.1"/>
</dbReference>
<proteinExistence type="predicted"/>
<dbReference type="Gene3D" id="2.40.10.220">
    <property type="entry name" value="predicted glycosyltransferase like domains"/>
    <property type="match status" value="1"/>
</dbReference>
<organism evidence="1 2">
    <name type="scientific">Catenuloplanes indicus</name>
    <dbReference type="NCBI Taxonomy" id="137267"/>
    <lineage>
        <taxon>Bacteria</taxon>
        <taxon>Bacillati</taxon>
        <taxon>Actinomycetota</taxon>
        <taxon>Actinomycetes</taxon>
        <taxon>Micromonosporales</taxon>
        <taxon>Micromonosporaceae</taxon>
        <taxon>Catenuloplanes</taxon>
    </lineage>
</organism>
<name>A0AAE3VUV3_9ACTN</name>
<evidence type="ECO:0000313" key="2">
    <source>
        <dbReference type="Proteomes" id="UP001240236"/>
    </source>
</evidence>
<dbReference type="AlphaFoldDB" id="A0AAE3VUV3"/>
<evidence type="ECO:0000313" key="1">
    <source>
        <dbReference type="EMBL" id="MDQ0364648.1"/>
    </source>
</evidence>